<feature type="transmembrane region" description="Helical" evidence="21">
    <location>
        <begin position="190"/>
        <end position="212"/>
    </location>
</feature>
<keyword evidence="3" id="KW-0597">Phosphoprotein</keyword>
<keyword evidence="16" id="KW-0407">Ion channel</keyword>
<keyword evidence="4 19" id="KW-0109">Calcium transport</keyword>
<keyword evidence="14" id="KW-1015">Disulfide bond</keyword>
<keyword evidence="2" id="KW-0813">Transport</keyword>
<dbReference type="InterPro" id="IPR002077">
    <property type="entry name" value="VDCCAlpha1"/>
</dbReference>
<comment type="subcellular location">
    <subcellularLocation>
        <location evidence="1 19">Membrane</location>
        <topology evidence="1 19">Multi-pass membrane protein</topology>
    </subcellularLocation>
</comment>
<dbReference type="PANTHER" id="PTHR45628:SF9">
    <property type="entry name" value="VOLTAGE-DEPENDENT L-TYPE CALCIUM CHANNEL SUBUNIT ALPHA-1S"/>
    <property type="match status" value="1"/>
</dbReference>
<dbReference type="FunFam" id="1.20.120.350:FF:000006">
    <property type="entry name" value="Voltage-dependent L-type calcium channel subunit alpha"/>
    <property type="match status" value="1"/>
</dbReference>
<dbReference type="Pfam" id="PF16905">
    <property type="entry name" value="GPHH"/>
    <property type="match status" value="1"/>
</dbReference>
<feature type="transmembrane region" description="Helical" evidence="21">
    <location>
        <begin position="754"/>
        <end position="777"/>
    </location>
</feature>
<gene>
    <name evidence="23" type="primary">CACNA1S</name>
    <name evidence="23" type="synonym">LOC109891316</name>
</gene>
<evidence type="ECO:0000259" key="22">
    <source>
        <dbReference type="PROSITE" id="PS50222"/>
    </source>
</evidence>
<feature type="transmembrane region" description="Helical" evidence="21">
    <location>
        <begin position="1105"/>
        <end position="1125"/>
    </location>
</feature>
<evidence type="ECO:0000313" key="24">
    <source>
        <dbReference type="Proteomes" id="UP000694557"/>
    </source>
</evidence>
<evidence type="ECO:0000256" key="18">
    <source>
        <dbReference type="PIRSR" id="PIRSR602077-3"/>
    </source>
</evidence>
<dbReference type="Gene3D" id="1.20.120.350">
    <property type="entry name" value="Voltage-gated potassium channels. Chain C"/>
    <property type="match status" value="4"/>
</dbReference>
<evidence type="ECO:0000256" key="4">
    <source>
        <dbReference type="ARBA" id="ARBA00022568"/>
    </source>
</evidence>
<evidence type="ECO:0000256" key="20">
    <source>
        <dbReference type="SAM" id="MobiDB-lite"/>
    </source>
</evidence>
<evidence type="ECO:0000256" key="19">
    <source>
        <dbReference type="RuleBase" id="RU003808"/>
    </source>
</evidence>
<dbReference type="InterPro" id="IPR031649">
    <property type="entry name" value="GPHH_dom"/>
</dbReference>
<dbReference type="PRINTS" id="PR01630">
    <property type="entry name" value="LVDCCALPHA1"/>
</dbReference>
<feature type="compositionally biased region" description="Low complexity" evidence="20">
    <location>
        <begin position="1577"/>
        <end position="1591"/>
    </location>
</feature>
<feature type="binding site" evidence="17">
    <location>
        <position position="571"/>
    </location>
    <ligand>
        <name>Ca(2+)</name>
        <dbReference type="ChEBI" id="CHEBI:29108"/>
    </ligand>
</feature>
<keyword evidence="13 21" id="KW-0472">Membrane</keyword>
<evidence type="ECO:0000256" key="10">
    <source>
        <dbReference type="ARBA" id="ARBA00022882"/>
    </source>
</evidence>
<accession>A0A8C7M1N4</accession>
<dbReference type="GO" id="GO:0008331">
    <property type="term" value="F:high voltage-gated calcium channel activity"/>
    <property type="evidence" value="ECO:0007669"/>
    <property type="project" value="TreeGrafter"/>
</dbReference>
<evidence type="ECO:0000256" key="3">
    <source>
        <dbReference type="ARBA" id="ARBA00022553"/>
    </source>
</evidence>
<proteinExistence type="inferred from homology"/>
<dbReference type="InterPro" id="IPR005446">
    <property type="entry name" value="VDCC_L_a1su"/>
</dbReference>
<dbReference type="PRINTS" id="PR00167">
    <property type="entry name" value="CACHANNEL"/>
</dbReference>
<dbReference type="Gene3D" id="6.10.250.2180">
    <property type="match status" value="1"/>
</dbReference>
<feature type="region of interest" description="Disordered" evidence="20">
    <location>
        <begin position="1537"/>
        <end position="1591"/>
    </location>
</feature>
<dbReference type="InterPro" id="IPR005821">
    <property type="entry name" value="Ion_trans_dom"/>
</dbReference>
<feature type="transmembrane region" description="Helical" evidence="21">
    <location>
        <begin position="592"/>
        <end position="618"/>
    </location>
</feature>
<dbReference type="GO" id="GO:0098703">
    <property type="term" value="P:calcium ion import across plasma membrane"/>
    <property type="evidence" value="ECO:0007669"/>
    <property type="project" value="TreeGrafter"/>
</dbReference>
<evidence type="ECO:0000256" key="9">
    <source>
        <dbReference type="ARBA" id="ARBA00022837"/>
    </source>
</evidence>
<keyword evidence="9 17" id="KW-0106">Calcium</keyword>
<dbReference type="FunFam" id="1.10.287.70:FF:000009">
    <property type="entry name" value="Voltage-dependent L-type calcium channel subunit alpha"/>
    <property type="match status" value="1"/>
</dbReference>
<evidence type="ECO:0000256" key="21">
    <source>
        <dbReference type="SAM" id="Phobius"/>
    </source>
</evidence>
<dbReference type="InterPro" id="IPR050599">
    <property type="entry name" value="VDCC_alpha-1_subunit"/>
</dbReference>
<feature type="transmembrane region" description="Helical" evidence="21">
    <location>
        <begin position="1002"/>
        <end position="1027"/>
    </location>
</feature>
<dbReference type="FunFam" id="1.20.120.350:FF:000010">
    <property type="entry name" value="Voltage-dependent L-type calcium channel subunit alpha"/>
    <property type="match status" value="1"/>
</dbReference>
<feature type="transmembrane region" description="Helical" evidence="21">
    <location>
        <begin position="118"/>
        <end position="139"/>
    </location>
</feature>
<keyword evidence="5 19" id="KW-0107">Calcium channel</keyword>
<dbReference type="GeneTree" id="ENSGT00940000158289"/>
<dbReference type="FunFam" id="1.10.287.70:FF:000117">
    <property type="entry name" value="Voltage-gated Ca2+ channel, alpha subunit"/>
    <property type="match status" value="1"/>
</dbReference>
<reference evidence="23" key="1">
    <citation type="submission" date="2025-08" db="UniProtKB">
        <authorList>
            <consortium name="Ensembl"/>
        </authorList>
    </citation>
    <scope>IDENTIFICATION</scope>
</reference>
<feature type="transmembrane region" description="Helical" evidence="21">
    <location>
        <begin position="303"/>
        <end position="325"/>
    </location>
</feature>
<evidence type="ECO:0000256" key="5">
    <source>
        <dbReference type="ARBA" id="ARBA00022673"/>
    </source>
</evidence>
<dbReference type="FunFam" id="1.10.287.70:FF:000021">
    <property type="entry name" value="Voltage-dependent L-type calcium channel subunit alpha"/>
    <property type="match status" value="1"/>
</dbReference>
<feature type="transmembrane region" description="Helical" evidence="21">
    <location>
        <begin position="875"/>
        <end position="901"/>
    </location>
</feature>
<dbReference type="InterPro" id="IPR005450">
    <property type="entry name" value="VDCC_L_a1ssu"/>
</dbReference>
<feature type="transmembrane region" description="Helical" evidence="21">
    <location>
        <begin position="1064"/>
        <end position="1084"/>
    </location>
</feature>
<evidence type="ECO:0000256" key="17">
    <source>
        <dbReference type="PIRSR" id="PIRSR602077-1"/>
    </source>
</evidence>
<feature type="transmembrane region" description="Helical" evidence="21">
    <location>
        <begin position="86"/>
        <end position="106"/>
    </location>
</feature>
<feature type="transmembrane region" description="Helical" evidence="21">
    <location>
        <begin position="1203"/>
        <end position="1221"/>
    </location>
</feature>
<keyword evidence="24" id="KW-1185">Reference proteome</keyword>
<feature type="transmembrane region" description="Helical" evidence="21">
    <location>
        <begin position="516"/>
        <end position="538"/>
    </location>
</feature>
<feature type="binding site" evidence="17">
    <location>
        <position position="973"/>
    </location>
    <ligand>
        <name>Ca(2+)</name>
        <dbReference type="ChEBI" id="CHEBI:29108"/>
    </ligand>
</feature>
<dbReference type="GO" id="GO:0005509">
    <property type="term" value="F:calcium ion binding"/>
    <property type="evidence" value="ECO:0007669"/>
    <property type="project" value="InterPro"/>
</dbReference>
<dbReference type="InterPro" id="IPR014873">
    <property type="entry name" value="VDCC_a1su_IQ"/>
</dbReference>
<feature type="domain" description="EF-hand" evidence="22">
    <location>
        <begin position="1334"/>
        <end position="1369"/>
    </location>
</feature>
<dbReference type="FunFam" id="1.10.287.70:FF:000007">
    <property type="entry name" value="Voltage-dependent L-type calcium channel subunit alpha"/>
    <property type="match status" value="1"/>
</dbReference>
<evidence type="ECO:0000256" key="13">
    <source>
        <dbReference type="ARBA" id="ARBA00023136"/>
    </source>
</evidence>
<keyword evidence="12" id="KW-0406">Ion transport</keyword>
<dbReference type="InterPro" id="IPR027359">
    <property type="entry name" value="Volt_channel_dom_sf"/>
</dbReference>
<evidence type="ECO:0000256" key="15">
    <source>
        <dbReference type="ARBA" id="ARBA00023180"/>
    </source>
</evidence>
<dbReference type="Ensembl" id="ENSOKIT00005028114.1">
    <property type="protein sequence ID" value="ENSOKIP00005026573.1"/>
    <property type="gene ID" value="ENSOKIG00005010244.1"/>
</dbReference>
<dbReference type="Pfam" id="PF08763">
    <property type="entry name" value="Ca_chan_IQ"/>
    <property type="match status" value="1"/>
</dbReference>
<dbReference type="Gene3D" id="1.10.287.70">
    <property type="match status" value="4"/>
</dbReference>
<dbReference type="Pfam" id="PF00520">
    <property type="entry name" value="Ion_trans"/>
    <property type="match status" value="4"/>
</dbReference>
<dbReference type="FunFam" id="1.10.238.10:FF:000063">
    <property type="entry name" value="Voltage-dependent N-type calcium channel subunit alpha"/>
    <property type="match status" value="1"/>
</dbReference>
<feature type="transmembrane region" description="Helical" evidence="21">
    <location>
        <begin position="789"/>
        <end position="808"/>
    </location>
</feature>
<dbReference type="InterPro" id="IPR002048">
    <property type="entry name" value="EF_hand_dom"/>
</dbReference>
<protein>
    <recommendedName>
        <fullName evidence="19">Voltage-dependent L-type calcium channel subunit alpha</fullName>
    </recommendedName>
</protein>
<dbReference type="PRINTS" id="PR01634">
    <property type="entry name" value="LVDCCALPHA1S"/>
</dbReference>
<feature type="transmembrane region" description="Helical" evidence="21">
    <location>
        <begin position="390"/>
        <end position="407"/>
    </location>
</feature>
<evidence type="ECO:0000256" key="1">
    <source>
        <dbReference type="ARBA" id="ARBA00004141"/>
    </source>
</evidence>
<evidence type="ECO:0000313" key="23">
    <source>
        <dbReference type="Ensembl" id="ENSOKIP00005026573.1"/>
    </source>
</evidence>
<dbReference type="PANTHER" id="PTHR45628">
    <property type="entry name" value="VOLTAGE-DEPENDENT CALCIUM CHANNEL TYPE A SUBUNIT ALPHA-1"/>
    <property type="match status" value="1"/>
</dbReference>
<keyword evidence="11 21" id="KW-1133">Transmembrane helix</keyword>
<evidence type="ECO:0000256" key="7">
    <source>
        <dbReference type="ARBA" id="ARBA00022723"/>
    </source>
</evidence>
<dbReference type="Gene3D" id="6.10.250.2500">
    <property type="match status" value="1"/>
</dbReference>
<evidence type="ECO:0000256" key="6">
    <source>
        <dbReference type="ARBA" id="ARBA00022692"/>
    </source>
</evidence>
<feature type="region of interest" description="Disordered" evidence="20">
    <location>
        <begin position="689"/>
        <end position="717"/>
    </location>
</feature>
<reference evidence="23" key="2">
    <citation type="submission" date="2025-09" db="UniProtKB">
        <authorList>
            <consortium name="Ensembl"/>
        </authorList>
    </citation>
    <scope>IDENTIFICATION</scope>
</reference>
<sequence length="1591" mass="181596">RERGGGTGERGEQERDRNPRPARSLFFLTLKNPFRKAAINIVEWKPFEIIILLTIFANCVALAVFLPMPEEDSNNTNSNLESLEYIFLIVFSIECFLKIVAYGFLFHENAYLRNCWNILDFVCVSVGLFAVIGDSITYISGVEAQPGEKGGGFDMKALRAFRVLRPLRLVSGVPSLQVVMNSILKSMLPLFHISLLVFFMVTIYAIVGLELFKCKMHKTCYYTDIIATVENEKPSPCAQAGNGRRCTINGTDCRAGWAGPNNGITHFDNLGFAMLTVYQCITTQGWTDVLYWVNDAIGMEWPWMYFLTLILVGSFFVLNLVLGVLSGEFTKEREKGKARGEYTEMRETQQLDEDVKGYMEWITQAEVMDLARKWNIFFRRKCLVYVKSRMFYWWVIFLVFLNTLAIATEHHKQSQQLTEWQDTANKVLLSLFAIEMIIKMYALGLQQYFMSLFNRFDCFVVSTGILELILVRMDVMTVMGISVLRCIRLLRLLKVTKYWTSLSNLVVSLLNSTKSIACLLLLLFLFIVIFSLLGMQVFGGKFNFPNQPKPRSTFDSFPQALISVFQILTGEDWNAVMYDGIMAHGGPTMPGILVSIYFIILFVCGNYILLNVFLAIAVDNLAEAESLTMAQKEKSEEKKRKKLLRANMPDKATEEKALLAKKLAAERAKIEGIPTTAKLKVDEFESNVNEIKDPFPPADFPGDDEEEEPDIPDAPRPRPMADLQLKEEVVPIPEASSFYIFSPENKFRKLCHRIINATTFTNTILLFILLSSISLAAEDPIDPMSFRNQVLASADVVFTSVFTVEVVLKMTVYGAIMHPGSFCRNSFNILDLIVVTVSLLSMLMESSAISVVKILRVLRVLRPLRAINRAEGLKHVVQCVFVAIKTIGNIVLVTMLLDFMFACIGVQLFKGQFYSCTDPDKMTEEECRGNYIRYQEGAIHPMTIHKREWINSELNFDNILEGMLALFTVSTFEGWPKLLYKAIDSNMEDVGPIYNNRVAISIFFIIYLILIAFFMMNIFVGFVIVTFQEQGEQEYKNCELDKNQVCVSRPLRCYIPKNQYQYNVWYIVTSCYFEYLMFLLIMLNTMCLGMQHCNQSTHVTDLSDMLNVIFTVLFTVEMVLKLMAYKAKGYFGDPWNVFDFVIVIGSVVDVILSEVDVTIAASENARVSITFFRLFRVMRLVKLLNRSEGIRNLLWTFIKSFQALPYVALLILMLFFIYAVVGMQIFGKIALIDGTHINRNNNFQTFPHAVLLLFRCATGEAWQEVMLACLYGKRCDPKSDYLPGEEMTCGASFAIIYFMSFYMLCAFLIINLFVAVIMDNFDYLTRDWSILGPHHLDEFKKIWAEYDPEATGRIKHLDVVTLLRRIQPPLGFGKFCPHRVACKRLVSMNMPLNSDGTVTFNATLFSLVRTALKIKTEGNFEQANEELRAIIKKIWKRTSMKLLDQVIPPIGDDEVTVGKFYATFLIQDYFRKLKKRQEEYYGFRPTKKNASNEIQAGLRSIEEEVAPELQRAISGDLMNEEEMDRAMEDAAEEVRKISCPRGGNSARPLQMSKSDEGEATSSPAYHANEEFFPTMPNKTNNNNVNSNARER</sequence>
<comment type="similarity">
    <text evidence="19">Belongs to the calcium channel alpha-1 subunit (TC 1.A.1.11) family.</text>
</comment>
<evidence type="ECO:0000256" key="11">
    <source>
        <dbReference type="ARBA" id="ARBA00022989"/>
    </source>
</evidence>
<name>A0A8C7M1N4_ONCKI</name>
<dbReference type="SUPFAM" id="SSF81324">
    <property type="entry name" value="Voltage-gated potassium channels"/>
    <property type="match status" value="4"/>
</dbReference>
<dbReference type="PROSITE" id="PS50222">
    <property type="entry name" value="EF_HAND_2"/>
    <property type="match status" value="1"/>
</dbReference>
<keyword evidence="6 21" id="KW-0812">Transmembrane</keyword>
<keyword evidence="7 17" id="KW-0479">Metal-binding</keyword>
<keyword evidence="10 19" id="KW-0851">Voltage-gated channel</keyword>
<dbReference type="FunFam" id="1.20.120.350:FF:000001">
    <property type="entry name" value="Voltage-dependent L-type calcium channel subunit alpha"/>
    <property type="match status" value="1"/>
</dbReference>
<evidence type="ECO:0000256" key="8">
    <source>
        <dbReference type="ARBA" id="ARBA00022737"/>
    </source>
</evidence>
<feature type="transmembrane region" description="Helical" evidence="21">
    <location>
        <begin position="49"/>
        <end position="66"/>
    </location>
</feature>
<feature type="transmembrane region" description="Helical" evidence="21">
    <location>
        <begin position="1295"/>
        <end position="1318"/>
    </location>
</feature>
<dbReference type="Proteomes" id="UP000694557">
    <property type="component" value="Unassembled WGS sequence"/>
</dbReference>
<feature type="glycosylation site" description="N-linked (GlcNAc...) asparagine" evidence="18">
    <location>
        <position position="249"/>
    </location>
</feature>
<keyword evidence="15 18" id="KW-0325">Glycoprotein</keyword>
<dbReference type="SMART" id="SM01062">
    <property type="entry name" value="Ca_chan_IQ"/>
    <property type="match status" value="1"/>
</dbReference>
<feature type="transmembrane region" description="Helical" evidence="21">
    <location>
        <begin position="427"/>
        <end position="449"/>
    </location>
</feature>
<dbReference type="GO" id="GO:0042383">
    <property type="term" value="C:sarcolemma"/>
    <property type="evidence" value="ECO:0007669"/>
    <property type="project" value="UniProtKB-ARBA"/>
</dbReference>
<organism evidence="23 24">
    <name type="scientific">Oncorhynchus kisutch</name>
    <name type="common">Coho salmon</name>
    <name type="synonym">Salmo kisutch</name>
    <dbReference type="NCBI Taxonomy" id="8019"/>
    <lineage>
        <taxon>Eukaryota</taxon>
        <taxon>Metazoa</taxon>
        <taxon>Chordata</taxon>
        <taxon>Craniata</taxon>
        <taxon>Vertebrata</taxon>
        <taxon>Euteleostomi</taxon>
        <taxon>Actinopterygii</taxon>
        <taxon>Neopterygii</taxon>
        <taxon>Teleostei</taxon>
        <taxon>Protacanthopterygii</taxon>
        <taxon>Salmoniformes</taxon>
        <taxon>Salmonidae</taxon>
        <taxon>Salmoninae</taxon>
        <taxon>Oncorhynchus</taxon>
    </lineage>
</organism>
<evidence type="ECO:0000256" key="16">
    <source>
        <dbReference type="ARBA" id="ARBA00023303"/>
    </source>
</evidence>
<dbReference type="GO" id="GO:0005891">
    <property type="term" value="C:voltage-gated calcium channel complex"/>
    <property type="evidence" value="ECO:0007669"/>
    <property type="project" value="InterPro"/>
</dbReference>
<feature type="compositionally biased region" description="Acidic residues" evidence="20">
    <location>
        <begin position="701"/>
        <end position="711"/>
    </location>
</feature>
<evidence type="ECO:0000256" key="14">
    <source>
        <dbReference type="ARBA" id="ARBA00023157"/>
    </source>
</evidence>
<dbReference type="FunFam" id="1.20.120.350:FF:000040">
    <property type="entry name" value="Voltage-dependent L-type calcium channel subunit alpha"/>
    <property type="match status" value="1"/>
</dbReference>
<evidence type="ECO:0000256" key="12">
    <source>
        <dbReference type="ARBA" id="ARBA00023065"/>
    </source>
</evidence>
<evidence type="ECO:0000256" key="2">
    <source>
        <dbReference type="ARBA" id="ARBA00022448"/>
    </source>
</evidence>
<feature type="transmembrane region" description="Helical" evidence="21">
    <location>
        <begin position="469"/>
        <end position="487"/>
    </location>
</feature>
<comment type="function">
    <text evidence="19">Voltage-sensitive calcium channels (VSCC) mediate the entry of calcium ions into excitable cells and are also involved in a variety of calcium-dependent processes, including muscle contraction, hormone or neurotransmitter release, gene expression, cell motility, cell division and cell death.</text>
</comment>
<keyword evidence="8" id="KW-0677">Repeat</keyword>